<evidence type="ECO:0000313" key="1">
    <source>
        <dbReference type="EMBL" id="MEJ8636235.1"/>
    </source>
</evidence>
<gene>
    <name evidence="1" type="ORF">WKI67_23010</name>
</gene>
<dbReference type="Proteomes" id="UP001377168">
    <property type="component" value="Unassembled WGS sequence"/>
</dbReference>
<sequence>MRDSLIVAMVAACSAGALALLVTSALGLARTGRGDPSDEARAVTLALYGCAVAVGALGMFVTLL</sequence>
<comment type="caution">
    <text evidence="1">The sequence shown here is derived from an EMBL/GenBank/DDBJ whole genome shotgun (WGS) entry which is preliminary data.</text>
</comment>
<organism evidence="1 2">
    <name type="scientific">Streptomyces achmelvichensis</name>
    <dbReference type="NCBI Taxonomy" id="3134111"/>
    <lineage>
        <taxon>Bacteria</taxon>
        <taxon>Bacillati</taxon>
        <taxon>Actinomycetota</taxon>
        <taxon>Actinomycetes</taxon>
        <taxon>Kitasatosporales</taxon>
        <taxon>Streptomycetaceae</taxon>
        <taxon>Streptomyces</taxon>
    </lineage>
</organism>
<reference evidence="1" key="1">
    <citation type="submission" date="2024-03" db="EMBL/GenBank/DDBJ databases">
        <title>Novel Streptomyces species of biotechnological and ecological value are a feature of Machair soil.</title>
        <authorList>
            <person name="Prole J.R."/>
            <person name="Goodfellow M."/>
            <person name="Allenby N."/>
            <person name="Ward A.C."/>
        </authorList>
    </citation>
    <scope>NUCLEOTIDE SEQUENCE</scope>
    <source>
        <strain evidence="1">MS2.AVA.5</strain>
    </source>
</reference>
<protein>
    <submittedName>
        <fullName evidence="1">Uncharacterized protein</fullName>
    </submittedName>
</protein>
<name>A0ACC6PY76_9ACTN</name>
<evidence type="ECO:0000313" key="2">
    <source>
        <dbReference type="Proteomes" id="UP001377168"/>
    </source>
</evidence>
<proteinExistence type="predicted"/>
<accession>A0ACC6PY76</accession>
<dbReference type="EMBL" id="JBBKAJ010000022">
    <property type="protein sequence ID" value="MEJ8636235.1"/>
    <property type="molecule type" value="Genomic_DNA"/>
</dbReference>
<keyword evidence="2" id="KW-1185">Reference proteome</keyword>